<protein>
    <recommendedName>
        <fullName evidence="2">Calcineurin-like phosphoesterase domain-containing protein</fullName>
    </recommendedName>
</protein>
<feature type="domain" description="Calcineurin-like phosphoesterase" evidence="2">
    <location>
        <begin position="34"/>
        <end position="290"/>
    </location>
</feature>
<name>A0A9W6ZAS6_9STRA</name>
<evidence type="ECO:0000259" key="2">
    <source>
        <dbReference type="Pfam" id="PF00149"/>
    </source>
</evidence>
<evidence type="ECO:0000313" key="3">
    <source>
        <dbReference type="EMBL" id="GMH48821.1"/>
    </source>
</evidence>
<dbReference type="SUPFAM" id="SSF56300">
    <property type="entry name" value="Metallo-dependent phosphatases"/>
    <property type="match status" value="1"/>
</dbReference>
<dbReference type="Gene3D" id="3.60.21.10">
    <property type="match status" value="1"/>
</dbReference>
<keyword evidence="1" id="KW-0732">Signal</keyword>
<feature type="chain" id="PRO_5040791279" description="Calcineurin-like phosphoesterase domain-containing protein" evidence="1">
    <location>
        <begin position="22"/>
        <end position="399"/>
    </location>
</feature>
<dbReference type="AlphaFoldDB" id="A0A9W6ZAS6"/>
<evidence type="ECO:0000256" key="1">
    <source>
        <dbReference type="SAM" id="SignalP"/>
    </source>
</evidence>
<dbReference type="InterPro" id="IPR052963">
    <property type="entry name" value="Pantetheine_PDE"/>
</dbReference>
<organism evidence="3 4">
    <name type="scientific">Triparma laevis f. longispina</name>
    <dbReference type="NCBI Taxonomy" id="1714387"/>
    <lineage>
        <taxon>Eukaryota</taxon>
        <taxon>Sar</taxon>
        <taxon>Stramenopiles</taxon>
        <taxon>Ochrophyta</taxon>
        <taxon>Bolidophyceae</taxon>
        <taxon>Parmales</taxon>
        <taxon>Triparmaceae</taxon>
        <taxon>Triparma</taxon>
    </lineage>
</organism>
<sequence length="399" mass="45180">MRLSRILFWASLLYTLGLTTSLAIPIIETGADIIRVFAISDLHVDAPANLKWVERHSQEKPKLLNSDTDNQHCSLLIAGDISGDLDKLKLTLTSFRRSYDSVFFVPGNHELWLAEEEGQDYADSLEKLEAVLETAQACGCHTSPAKLVNAEGKGVLVAPLLSWYHASFDTEPELPSRTSATFGRRWQDFRRCKWPEKVVRRECVTDLDGEDTSLAEHFAGMNDCEAILEAVEEGDQFLTLSHFLPFIELIPEKRFRVEPLLSKVVGSNILGEQVLAVSPDLHLFGHTHIPVDLEIEGAVHVQWPLGSVKEQSRQCRRIGREGPLEIARNPGEVRCRWPGGGERTVWGLHYEKNEREPYRFDLAPWVVERQSKMRERTGKPLIITKDWVDANINITKINT</sequence>
<dbReference type="InterPro" id="IPR004843">
    <property type="entry name" value="Calcineurin-like_PHP"/>
</dbReference>
<dbReference type="OrthoDB" id="550558at2759"/>
<dbReference type="InterPro" id="IPR029052">
    <property type="entry name" value="Metallo-depent_PP-like"/>
</dbReference>
<dbReference type="PANTHER" id="PTHR36492:SF2">
    <property type="entry name" value="[ACYL-CARRIER-PROTEIN] PHOSPHODIESTERASE PPTH"/>
    <property type="match status" value="1"/>
</dbReference>
<dbReference type="EMBL" id="BRXW01000376">
    <property type="protein sequence ID" value="GMH48821.1"/>
    <property type="molecule type" value="Genomic_DNA"/>
</dbReference>
<dbReference type="GO" id="GO:0016787">
    <property type="term" value="F:hydrolase activity"/>
    <property type="evidence" value="ECO:0007669"/>
    <property type="project" value="InterPro"/>
</dbReference>
<dbReference type="PANTHER" id="PTHR36492">
    <property type="match status" value="1"/>
</dbReference>
<reference evidence="4" key="1">
    <citation type="journal article" date="2023" name="Commun. Biol.">
        <title>Genome analysis of Parmales, the sister group of diatoms, reveals the evolutionary specialization of diatoms from phago-mixotrophs to photoautotrophs.</title>
        <authorList>
            <person name="Ban H."/>
            <person name="Sato S."/>
            <person name="Yoshikawa S."/>
            <person name="Yamada K."/>
            <person name="Nakamura Y."/>
            <person name="Ichinomiya M."/>
            <person name="Sato N."/>
            <person name="Blanc-Mathieu R."/>
            <person name="Endo H."/>
            <person name="Kuwata A."/>
            <person name="Ogata H."/>
        </authorList>
    </citation>
    <scope>NUCLEOTIDE SEQUENCE [LARGE SCALE GENOMIC DNA]</scope>
    <source>
        <strain evidence="4">NIES 3700</strain>
    </source>
</reference>
<proteinExistence type="predicted"/>
<feature type="signal peptide" evidence="1">
    <location>
        <begin position="1"/>
        <end position="21"/>
    </location>
</feature>
<dbReference type="Pfam" id="PF00149">
    <property type="entry name" value="Metallophos"/>
    <property type="match status" value="1"/>
</dbReference>
<gene>
    <name evidence="3" type="ORF">TrLO_g14398</name>
</gene>
<comment type="caution">
    <text evidence="3">The sequence shown here is derived from an EMBL/GenBank/DDBJ whole genome shotgun (WGS) entry which is preliminary data.</text>
</comment>
<evidence type="ECO:0000313" key="4">
    <source>
        <dbReference type="Proteomes" id="UP001165122"/>
    </source>
</evidence>
<keyword evidence="4" id="KW-1185">Reference proteome</keyword>
<accession>A0A9W6ZAS6</accession>
<dbReference type="Proteomes" id="UP001165122">
    <property type="component" value="Unassembled WGS sequence"/>
</dbReference>